<dbReference type="InterPro" id="IPR003607">
    <property type="entry name" value="HD/PDEase_dom"/>
</dbReference>
<dbReference type="CDD" id="cd00077">
    <property type="entry name" value="HDc"/>
    <property type="match status" value="1"/>
</dbReference>
<dbReference type="PROSITE" id="PS00126">
    <property type="entry name" value="PDEASE_I_1"/>
    <property type="match status" value="1"/>
</dbReference>
<evidence type="ECO:0000313" key="8">
    <source>
        <dbReference type="EMBL" id="EDX17765.1"/>
    </source>
</evidence>
<dbReference type="Proteomes" id="UP000000304">
    <property type="component" value="Chromosome X"/>
</dbReference>
<keyword evidence="2" id="KW-0378">Hydrolase</keyword>
<evidence type="ECO:0000313" key="9">
    <source>
        <dbReference type="Proteomes" id="UP000000304"/>
    </source>
</evidence>
<feature type="region of interest" description="Disordered" evidence="5">
    <location>
        <begin position="124"/>
        <end position="151"/>
    </location>
</feature>
<dbReference type="OrthoDB" id="546632at2759"/>
<evidence type="ECO:0000256" key="4">
    <source>
        <dbReference type="PIRSR" id="PIRSR623088-3"/>
    </source>
</evidence>
<evidence type="ECO:0000256" key="1">
    <source>
        <dbReference type="ARBA" id="ARBA00022723"/>
    </source>
</evidence>
<dbReference type="PhylomeDB" id="B4R3Z8"/>
<dbReference type="PROSITE" id="PS51845">
    <property type="entry name" value="PDEASE_I_2"/>
    <property type="match status" value="1"/>
</dbReference>
<accession>B4R3Z8</accession>
<keyword evidence="6" id="KW-1133">Transmembrane helix</keyword>
<dbReference type="GO" id="GO:0007165">
    <property type="term" value="P:signal transduction"/>
    <property type="evidence" value="ECO:0007669"/>
    <property type="project" value="InterPro"/>
</dbReference>
<dbReference type="SMR" id="B4R3Z8"/>
<evidence type="ECO:0000256" key="6">
    <source>
        <dbReference type="SAM" id="Phobius"/>
    </source>
</evidence>
<feature type="binding site" evidence="4">
    <location>
        <position position="271"/>
    </location>
    <ligand>
        <name>Zn(2+)</name>
        <dbReference type="ChEBI" id="CHEBI:29105"/>
        <label>2</label>
    </ligand>
</feature>
<keyword evidence="9" id="KW-1185">Reference proteome</keyword>
<dbReference type="AlphaFoldDB" id="B4R3Z8"/>
<feature type="binding site" evidence="4">
    <location>
        <position position="271"/>
    </location>
    <ligand>
        <name>Zn(2+)</name>
        <dbReference type="ChEBI" id="CHEBI:29105"/>
        <label>1</label>
    </ligand>
</feature>
<dbReference type="SUPFAM" id="SSF109604">
    <property type="entry name" value="HD-domain/PDEase-like"/>
    <property type="match status" value="1"/>
</dbReference>
<organism evidence="8 9">
    <name type="scientific">Drosophila simulans</name>
    <name type="common">Fruit fly</name>
    <dbReference type="NCBI Taxonomy" id="7240"/>
    <lineage>
        <taxon>Eukaryota</taxon>
        <taxon>Metazoa</taxon>
        <taxon>Ecdysozoa</taxon>
        <taxon>Arthropoda</taxon>
        <taxon>Hexapoda</taxon>
        <taxon>Insecta</taxon>
        <taxon>Pterygota</taxon>
        <taxon>Neoptera</taxon>
        <taxon>Endopterygota</taxon>
        <taxon>Diptera</taxon>
        <taxon>Brachycera</taxon>
        <taxon>Muscomorpha</taxon>
        <taxon>Ephydroidea</taxon>
        <taxon>Drosophilidae</taxon>
        <taxon>Drosophila</taxon>
        <taxon>Sophophora</taxon>
    </lineage>
</organism>
<evidence type="ECO:0000256" key="2">
    <source>
        <dbReference type="ARBA" id="ARBA00022801"/>
    </source>
</evidence>
<feature type="domain" description="PDEase" evidence="7">
    <location>
        <begin position="154"/>
        <end position="328"/>
    </location>
</feature>
<protein>
    <submittedName>
        <fullName evidence="8">Anon-249</fullName>
    </submittedName>
</protein>
<dbReference type="InterPro" id="IPR036971">
    <property type="entry name" value="PDEase_catalytic_dom_sf"/>
</dbReference>
<name>B4R3Z8_DROSI</name>
<dbReference type="InterPro" id="IPR002073">
    <property type="entry name" value="PDEase_catalytic_dom"/>
</dbReference>
<dbReference type="InterPro" id="IPR023088">
    <property type="entry name" value="PDEase"/>
</dbReference>
<dbReference type="Pfam" id="PF00233">
    <property type="entry name" value="PDEase_I"/>
    <property type="match status" value="1"/>
</dbReference>
<proteinExistence type="predicted"/>
<dbReference type="PRINTS" id="PR00387">
    <property type="entry name" value="PDIESTERASE1"/>
</dbReference>
<sequence>MAIAIIAITIISIVMMGLMIVKSLCNLSVLSLSLSTVRMRVRRRQNGFKCDSGDLVLDYTRRRQAGSRPPTMTTLFLFLVEVVVDRWSMVRYIVISELLCSMALIDFTAFCLAGLPTKRISPGLPSERSQFDGLSKRPLGPPHRKSSLPKHQEVKRRFLEICDTTFSEEVRAALRLPAFDSYEWSDADVIHLMQTMFVELGFIEKFSIPVDTLREWLYEVYKHYNEVPFHNFRHCFCVAQMMYAITRQANLLSRLGDLECLILLVSCICHDLDHPGYNNIYKINARTELAVRYNDISPLENHHCSIAFRVLEHPECNIFKNFSRDTFK</sequence>
<reference evidence="8 9" key="1">
    <citation type="journal article" date="2007" name="Nature">
        <title>Evolution of genes and genomes on the Drosophila phylogeny.</title>
        <authorList>
            <consortium name="Drosophila 12 Genomes Consortium"/>
            <person name="Clark A.G."/>
            <person name="Eisen M.B."/>
            <person name="Smith D.R."/>
            <person name="Bergman C.M."/>
            <person name="Oliver B."/>
            <person name="Markow T.A."/>
            <person name="Kaufman T.C."/>
            <person name="Kellis M."/>
            <person name="Gelbart W."/>
            <person name="Iyer V.N."/>
            <person name="Pollard D.A."/>
            <person name="Sackton T.B."/>
            <person name="Larracuente A.M."/>
            <person name="Singh N.D."/>
            <person name="Abad J.P."/>
            <person name="Abt D.N."/>
            <person name="Adryan B."/>
            <person name="Aguade M."/>
            <person name="Akashi H."/>
            <person name="Anderson W.W."/>
            <person name="Aquadro C.F."/>
            <person name="Ardell D.H."/>
            <person name="Arguello R."/>
            <person name="Artieri C.G."/>
            <person name="Barbash D.A."/>
            <person name="Barker D."/>
            <person name="Barsanti P."/>
            <person name="Batterham P."/>
            <person name="Batzoglou S."/>
            <person name="Begun D."/>
            <person name="Bhutkar A."/>
            <person name="Blanco E."/>
            <person name="Bosak S.A."/>
            <person name="Bradley R.K."/>
            <person name="Brand A.D."/>
            <person name="Brent M.R."/>
            <person name="Brooks A.N."/>
            <person name="Brown R.H."/>
            <person name="Butlin R.K."/>
            <person name="Caggese C."/>
            <person name="Calvi B.R."/>
            <person name="Bernardo de Carvalho A."/>
            <person name="Caspi A."/>
            <person name="Castrezana S."/>
            <person name="Celniker S.E."/>
            <person name="Chang J.L."/>
            <person name="Chapple C."/>
            <person name="Chatterji S."/>
            <person name="Chinwalla A."/>
            <person name="Civetta A."/>
            <person name="Clifton S.W."/>
            <person name="Comeron J.M."/>
            <person name="Costello J.C."/>
            <person name="Coyne J.A."/>
            <person name="Daub J."/>
            <person name="David R.G."/>
            <person name="Delcher A.L."/>
            <person name="Delehaunty K."/>
            <person name="Do C.B."/>
            <person name="Ebling H."/>
            <person name="Edwards K."/>
            <person name="Eickbush T."/>
            <person name="Evans J.D."/>
            <person name="Filipski A."/>
            <person name="Findeiss S."/>
            <person name="Freyhult E."/>
            <person name="Fulton L."/>
            <person name="Fulton R."/>
            <person name="Garcia A.C."/>
            <person name="Gardiner A."/>
            <person name="Garfield D.A."/>
            <person name="Garvin B.E."/>
            <person name="Gibson G."/>
            <person name="Gilbert D."/>
            <person name="Gnerre S."/>
            <person name="Godfrey J."/>
            <person name="Good R."/>
            <person name="Gotea V."/>
            <person name="Gravely B."/>
            <person name="Greenberg A.J."/>
            <person name="Griffiths-Jones S."/>
            <person name="Gross S."/>
            <person name="Guigo R."/>
            <person name="Gustafson E.A."/>
            <person name="Haerty W."/>
            <person name="Hahn M.W."/>
            <person name="Halligan D.L."/>
            <person name="Halpern A.L."/>
            <person name="Halter G.M."/>
            <person name="Han M.V."/>
            <person name="Heger A."/>
            <person name="Hillier L."/>
            <person name="Hinrichs A.S."/>
            <person name="Holmes I."/>
            <person name="Hoskins R.A."/>
            <person name="Hubisz M.J."/>
            <person name="Hultmark D."/>
            <person name="Huntley M.A."/>
            <person name="Jaffe D.B."/>
            <person name="Jagadeeshan S."/>
            <person name="Jeck W.R."/>
            <person name="Johnson J."/>
            <person name="Jones C.D."/>
            <person name="Jordan W.C."/>
            <person name="Karpen G.H."/>
            <person name="Kataoka E."/>
            <person name="Keightley P.D."/>
            <person name="Kheradpour P."/>
            <person name="Kirkness E.F."/>
            <person name="Koerich L.B."/>
            <person name="Kristiansen K."/>
            <person name="Kudrna D."/>
            <person name="Kulathinal R.J."/>
            <person name="Kumar S."/>
            <person name="Kwok R."/>
            <person name="Lander E."/>
            <person name="Langley C.H."/>
            <person name="Lapoint R."/>
            <person name="Lazzaro B.P."/>
            <person name="Lee S.J."/>
            <person name="Levesque L."/>
            <person name="Li R."/>
            <person name="Lin C.F."/>
            <person name="Lin M.F."/>
            <person name="Lindblad-Toh K."/>
            <person name="Llopart A."/>
            <person name="Long M."/>
            <person name="Low L."/>
            <person name="Lozovsky E."/>
            <person name="Lu J."/>
            <person name="Luo M."/>
            <person name="Machado C.A."/>
            <person name="Makalowski W."/>
            <person name="Marzo M."/>
            <person name="Matsuda M."/>
            <person name="Matzkin L."/>
            <person name="McAllister B."/>
            <person name="McBride C.S."/>
            <person name="McKernan B."/>
            <person name="McKernan K."/>
            <person name="Mendez-Lago M."/>
            <person name="Minx P."/>
            <person name="Mollenhauer M.U."/>
            <person name="Montooth K."/>
            <person name="Mount S.M."/>
            <person name="Mu X."/>
            <person name="Myers E."/>
            <person name="Negre B."/>
            <person name="Newfeld S."/>
            <person name="Nielsen R."/>
            <person name="Noor M.A."/>
            <person name="O'Grady P."/>
            <person name="Pachter L."/>
            <person name="Papaceit M."/>
            <person name="Parisi M.J."/>
            <person name="Parisi M."/>
            <person name="Parts L."/>
            <person name="Pedersen J.S."/>
            <person name="Pesole G."/>
            <person name="Phillippy A.M."/>
            <person name="Ponting C.P."/>
            <person name="Pop M."/>
            <person name="Porcelli D."/>
            <person name="Powell J.R."/>
            <person name="Prohaska S."/>
            <person name="Pruitt K."/>
            <person name="Puig M."/>
            <person name="Quesneville H."/>
            <person name="Ram K.R."/>
            <person name="Rand D."/>
            <person name="Rasmussen M.D."/>
            <person name="Reed L.K."/>
            <person name="Reenan R."/>
            <person name="Reily A."/>
            <person name="Remington K.A."/>
            <person name="Rieger T.T."/>
            <person name="Ritchie M.G."/>
            <person name="Robin C."/>
            <person name="Rogers Y.H."/>
            <person name="Rohde C."/>
            <person name="Rozas J."/>
            <person name="Rubenfield M.J."/>
            <person name="Ruiz A."/>
            <person name="Russo S."/>
            <person name="Salzberg S.L."/>
            <person name="Sanchez-Gracia A."/>
            <person name="Saranga D.J."/>
            <person name="Sato H."/>
            <person name="Schaeffer S.W."/>
            <person name="Schatz M.C."/>
            <person name="Schlenke T."/>
            <person name="Schwartz R."/>
            <person name="Segarra C."/>
            <person name="Singh R.S."/>
            <person name="Sirot L."/>
            <person name="Sirota M."/>
            <person name="Sisneros N.B."/>
            <person name="Smith C.D."/>
            <person name="Smith T.F."/>
            <person name="Spieth J."/>
            <person name="Stage D.E."/>
            <person name="Stark A."/>
            <person name="Stephan W."/>
            <person name="Strausberg R.L."/>
            <person name="Strempel S."/>
            <person name="Sturgill D."/>
            <person name="Sutton G."/>
            <person name="Sutton G.G."/>
            <person name="Tao W."/>
            <person name="Teichmann S."/>
            <person name="Tobari Y.N."/>
            <person name="Tomimura Y."/>
            <person name="Tsolas J.M."/>
            <person name="Valente V.L."/>
            <person name="Venter E."/>
            <person name="Venter J.C."/>
            <person name="Vicario S."/>
            <person name="Vieira F.G."/>
            <person name="Vilella A.J."/>
            <person name="Villasante A."/>
            <person name="Walenz B."/>
            <person name="Wang J."/>
            <person name="Wasserman M."/>
            <person name="Watts T."/>
            <person name="Wilson D."/>
            <person name="Wilson R.K."/>
            <person name="Wing R.A."/>
            <person name="Wolfner M.F."/>
            <person name="Wong A."/>
            <person name="Wong G.K."/>
            <person name="Wu C.I."/>
            <person name="Wu G."/>
            <person name="Yamamoto D."/>
            <person name="Yang H.P."/>
            <person name="Yang S.P."/>
            <person name="Yorke J.A."/>
            <person name="Yoshida K."/>
            <person name="Zdobnov E."/>
            <person name="Zhang P."/>
            <person name="Zhang Y."/>
            <person name="Zimin A.V."/>
            <person name="Baldwin J."/>
            <person name="Abdouelleil A."/>
            <person name="Abdulkadir J."/>
            <person name="Abebe A."/>
            <person name="Abera B."/>
            <person name="Abreu J."/>
            <person name="Acer S.C."/>
            <person name="Aftuck L."/>
            <person name="Alexander A."/>
            <person name="An P."/>
            <person name="Anderson E."/>
            <person name="Anderson S."/>
            <person name="Arachi H."/>
            <person name="Azer M."/>
            <person name="Bachantsang P."/>
            <person name="Barry A."/>
            <person name="Bayul T."/>
            <person name="Berlin A."/>
            <person name="Bessette D."/>
            <person name="Bloom T."/>
            <person name="Blye J."/>
            <person name="Boguslavskiy L."/>
            <person name="Bonnet C."/>
            <person name="Boukhgalter B."/>
            <person name="Bourzgui I."/>
            <person name="Brown A."/>
            <person name="Cahill P."/>
            <person name="Channer S."/>
            <person name="Cheshatsang Y."/>
            <person name="Chuda L."/>
            <person name="Citroen M."/>
            <person name="Collymore A."/>
            <person name="Cooke P."/>
            <person name="Costello M."/>
            <person name="D'Aco K."/>
            <person name="Daza R."/>
            <person name="De Haan G."/>
            <person name="DeGray S."/>
            <person name="DeMaso C."/>
            <person name="Dhargay N."/>
            <person name="Dooley K."/>
            <person name="Dooley E."/>
            <person name="Doricent M."/>
            <person name="Dorje P."/>
            <person name="Dorjee K."/>
            <person name="Dupes A."/>
            <person name="Elong R."/>
            <person name="Falk J."/>
            <person name="Farina A."/>
            <person name="Faro S."/>
            <person name="Ferguson D."/>
            <person name="Fisher S."/>
            <person name="Foley C.D."/>
            <person name="Franke A."/>
            <person name="Friedrich D."/>
            <person name="Gadbois L."/>
            <person name="Gearin G."/>
            <person name="Gearin C.R."/>
            <person name="Giannoukos G."/>
            <person name="Goode T."/>
            <person name="Graham J."/>
            <person name="Grandbois E."/>
            <person name="Grewal S."/>
            <person name="Gyaltsen K."/>
            <person name="Hafez N."/>
            <person name="Hagos B."/>
            <person name="Hall J."/>
            <person name="Henson C."/>
            <person name="Hollinger A."/>
            <person name="Honan T."/>
            <person name="Huard M.D."/>
            <person name="Hughes L."/>
            <person name="Hurhula B."/>
            <person name="Husby M.E."/>
            <person name="Kamat A."/>
            <person name="Kanga B."/>
            <person name="Kashin S."/>
            <person name="Khazanovich D."/>
            <person name="Kisner P."/>
            <person name="Lance K."/>
            <person name="Lara M."/>
            <person name="Lee W."/>
            <person name="Lennon N."/>
            <person name="Letendre F."/>
            <person name="LeVine R."/>
            <person name="Lipovsky A."/>
            <person name="Liu X."/>
            <person name="Liu J."/>
            <person name="Liu S."/>
            <person name="Lokyitsang T."/>
            <person name="Lokyitsang Y."/>
            <person name="Lubonja R."/>
            <person name="Lui A."/>
            <person name="MacDonald P."/>
            <person name="Magnisalis V."/>
            <person name="Maru K."/>
            <person name="Matthews C."/>
            <person name="McCusker W."/>
            <person name="McDonough S."/>
            <person name="Mehta T."/>
            <person name="Meldrim J."/>
            <person name="Meneus L."/>
            <person name="Mihai O."/>
            <person name="Mihalev A."/>
            <person name="Mihova T."/>
            <person name="Mittelman R."/>
            <person name="Mlenga V."/>
            <person name="Montmayeur A."/>
            <person name="Mulrain L."/>
            <person name="Navidi A."/>
            <person name="Naylor J."/>
            <person name="Negash T."/>
            <person name="Nguyen T."/>
            <person name="Nguyen N."/>
            <person name="Nicol R."/>
            <person name="Norbu C."/>
            <person name="Norbu N."/>
            <person name="Novod N."/>
            <person name="O'Neill B."/>
            <person name="Osman S."/>
            <person name="Markiewicz E."/>
            <person name="Oyono O.L."/>
            <person name="Patti C."/>
            <person name="Phunkhang P."/>
            <person name="Pierre F."/>
            <person name="Priest M."/>
            <person name="Raghuraman S."/>
            <person name="Rege F."/>
            <person name="Reyes R."/>
            <person name="Rise C."/>
            <person name="Rogov P."/>
            <person name="Ross K."/>
            <person name="Ryan E."/>
            <person name="Settipalli S."/>
            <person name="Shea T."/>
            <person name="Sherpa N."/>
            <person name="Shi L."/>
            <person name="Shih D."/>
            <person name="Sparrow T."/>
            <person name="Spaulding J."/>
            <person name="Stalker J."/>
            <person name="Stange-Thomann N."/>
            <person name="Stavropoulos S."/>
            <person name="Stone C."/>
            <person name="Strader C."/>
            <person name="Tesfaye S."/>
            <person name="Thomson T."/>
            <person name="Thoulutsang Y."/>
            <person name="Thoulutsang D."/>
            <person name="Topham K."/>
            <person name="Topping I."/>
            <person name="Tsamla T."/>
            <person name="Vassiliev H."/>
            <person name="Vo A."/>
            <person name="Wangchuk T."/>
            <person name="Wangdi T."/>
            <person name="Weiand M."/>
            <person name="Wilkinson J."/>
            <person name="Wilson A."/>
            <person name="Yadav S."/>
            <person name="Young G."/>
            <person name="Yu Q."/>
            <person name="Zembek L."/>
            <person name="Zhong D."/>
            <person name="Zimmer A."/>
            <person name="Zwirko Z."/>
            <person name="Jaffe D.B."/>
            <person name="Alvarez P."/>
            <person name="Brockman W."/>
            <person name="Butler J."/>
            <person name="Chin C."/>
            <person name="Gnerre S."/>
            <person name="Grabherr M."/>
            <person name="Kleber M."/>
            <person name="Mauceli E."/>
            <person name="MacCallum I."/>
        </authorList>
    </citation>
    <scope>NUCLEOTIDE SEQUENCE [LARGE SCALE GENOMIC DNA]</scope>
    <source>
        <strain evidence="9">white501</strain>
    </source>
</reference>
<dbReference type="GO" id="GO:0004114">
    <property type="term" value="F:3',5'-cyclic-nucleotide phosphodiesterase activity"/>
    <property type="evidence" value="ECO:0007669"/>
    <property type="project" value="InterPro"/>
</dbReference>
<dbReference type="GO" id="GO:0046872">
    <property type="term" value="F:metal ion binding"/>
    <property type="evidence" value="ECO:0007669"/>
    <property type="project" value="UniProtKB-KW"/>
</dbReference>
<gene>
    <name evidence="8" type="primary">Dsim\anon-249</name>
    <name evidence="8" type="ORF">Dsim_GD15916</name>
</gene>
<feature type="binding site" evidence="4">
    <location>
        <position position="234"/>
    </location>
    <ligand>
        <name>Zn(2+)</name>
        <dbReference type="ChEBI" id="CHEBI:29105"/>
        <label>1</label>
    </ligand>
</feature>
<evidence type="ECO:0000256" key="5">
    <source>
        <dbReference type="SAM" id="MobiDB-lite"/>
    </source>
</evidence>
<keyword evidence="6" id="KW-0472">Membrane</keyword>
<keyword evidence="6" id="KW-0812">Transmembrane</keyword>
<dbReference type="HOGENOM" id="CLU_848030_0_0_1"/>
<dbReference type="PANTHER" id="PTHR11347">
    <property type="entry name" value="CYCLIC NUCLEOTIDE PHOSPHODIESTERASE"/>
    <property type="match status" value="1"/>
</dbReference>
<keyword evidence="1 4" id="KW-0479">Metal-binding</keyword>
<dbReference type="Gene3D" id="1.10.1300.10">
    <property type="entry name" value="3'5'-cyclic nucleotide phosphodiesterase, catalytic domain"/>
    <property type="match status" value="1"/>
</dbReference>
<dbReference type="STRING" id="7240.B4R3Z8"/>
<feature type="active site" description="Proton donor" evidence="3">
    <location>
        <position position="230"/>
    </location>
</feature>
<evidence type="ECO:0000256" key="3">
    <source>
        <dbReference type="PIRSR" id="PIRSR623088-1"/>
    </source>
</evidence>
<feature type="transmembrane region" description="Helical" evidence="6">
    <location>
        <begin position="6"/>
        <end position="34"/>
    </location>
</feature>
<evidence type="ECO:0000259" key="7">
    <source>
        <dbReference type="PROSITE" id="PS51845"/>
    </source>
</evidence>
<dbReference type="EMBL" id="CM000366">
    <property type="protein sequence ID" value="EDX17765.1"/>
    <property type="molecule type" value="Genomic_DNA"/>
</dbReference>
<feature type="binding site" evidence="4">
    <location>
        <position position="270"/>
    </location>
    <ligand>
        <name>Zn(2+)</name>
        <dbReference type="ChEBI" id="CHEBI:29105"/>
        <label>1</label>
    </ligand>
</feature>
<dbReference type="InterPro" id="IPR023174">
    <property type="entry name" value="PDEase_CS"/>
</dbReference>